<dbReference type="EMBL" id="CADCWO010000140">
    <property type="protein sequence ID" value="CAA9578363.1"/>
    <property type="molecule type" value="Genomic_DNA"/>
</dbReference>
<gene>
    <name evidence="1" type="ORF">AVDCRST_MAG81-2552</name>
</gene>
<dbReference type="AlphaFoldDB" id="A0A6J4VH49"/>
<name>A0A6J4VH49_9CYAN</name>
<reference evidence="1" key="1">
    <citation type="submission" date="2020-02" db="EMBL/GenBank/DDBJ databases">
        <authorList>
            <person name="Meier V. D."/>
        </authorList>
    </citation>
    <scope>NUCLEOTIDE SEQUENCE</scope>
    <source>
        <strain evidence="1">AVDCRST_MAG81</strain>
    </source>
</reference>
<accession>A0A6J4VH49</accession>
<proteinExistence type="predicted"/>
<protein>
    <submittedName>
        <fullName evidence="1">Uncharacterized protein</fullName>
    </submittedName>
</protein>
<sequence length="35" mass="4146">MAAETQHQAMDEQFRVWDKILRARCSLTATEVFFD</sequence>
<evidence type="ECO:0000313" key="1">
    <source>
        <dbReference type="EMBL" id="CAA9578363.1"/>
    </source>
</evidence>
<organism evidence="1">
    <name type="scientific">uncultured Synechococcales cyanobacterium</name>
    <dbReference type="NCBI Taxonomy" id="1936017"/>
    <lineage>
        <taxon>Bacteria</taxon>
        <taxon>Bacillati</taxon>
        <taxon>Cyanobacteriota</taxon>
        <taxon>Cyanophyceae</taxon>
        <taxon>Synechococcales</taxon>
        <taxon>environmental samples</taxon>
    </lineage>
</organism>